<reference evidence="2 3" key="1">
    <citation type="journal article" date="2019" name="Int. J. Syst. Evol. Microbiol.">
        <title>The Global Catalogue of Microorganisms (GCM) 10K type strain sequencing project: providing services to taxonomists for standard genome sequencing and annotation.</title>
        <authorList>
            <consortium name="The Broad Institute Genomics Platform"/>
            <consortium name="The Broad Institute Genome Sequencing Center for Infectious Disease"/>
            <person name="Wu L."/>
            <person name="Ma J."/>
        </authorList>
    </citation>
    <scope>NUCLEOTIDE SEQUENCE [LARGE SCALE GENOMIC DNA]</scope>
    <source>
        <strain evidence="2 3">JCM 15572</strain>
    </source>
</reference>
<name>A0ABN2D7A7_9ACTN</name>
<keyword evidence="3" id="KW-1185">Reference proteome</keyword>
<dbReference type="Proteomes" id="UP001501705">
    <property type="component" value="Unassembled WGS sequence"/>
</dbReference>
<feature type="zinc finger region" description="dksA C4-type" evidence="1">
    <location>
        <begin position="74"/>
        <end position="98"/>
    </location>
</feature>
<comment type="caution">
    <text evidence="2">The sequence shown here is derived from an EMBL/GenBank/DDBJ whole genome shotgun (WGS) entry which is preliminary data.</text>
</comment>
<evidence type="ECO:0000313" key="2">
    <source>
        <dbReference type="EMBL" id="GAA1571685.1"/>
    </source>
</evidence>
<protein>
    <recommendedName>
        <fullName evidence="4">DksA C4-type domain-containing protein</fullName>
    </recommendedName>
</protein>
<organism evidence="2 3">
    <name type="scientific">Kribbella hippodromi</name>
    <dbReference type="NCBI Taxonomy" id="434347"/>
    <lineage>
        <taxon>Bacteria</taxon>
        <taxon>Bacillati</taxon>
        <taxon>Actinomycetota</taxon>
        <taxon>Actinomycetes</taxon>
        <taxon>Propionibacteriales</taxon>
        <taxon>Kribbellaceae</taxon>
        <taxon>Kribbella</taxon>
    </lineage>
</organism>
<evidence type="ECO:0008006" key="4">
    <source>
        <dbReference type="Google" id="ProtNLM"/>
    </source>
</evidence>
<dbReference type="PANTHER" id="PTHR33823:SF4">
    <property type="entry name" value="GENERAL STRESS PROTEIN 16O"/>
    <property type="match status" value="1"/>
</dbReference>
<sequence length="100" mass="11246">MVAVTRSVADLAWFRRELEREREFRLEQLIHLSYEVSDPARADVRTKLTVGARHALAEIDAALFRISKGKFGTCELCGRPISVQVLAACPATRLCLSCER</sequence>
<gene>
    <name evidence="2" type="ORF">GCM10009804_30060</name>
</gene>
<proteinExistence type="predicted"/>
<accession>A0ABN2D7A7</accession>
<dbReference type="PANTHER" id="PTHR33823">
    <property type="entry name" value="RNA POLYMERASE-BINDING TRANSCRIPTION FACTOR DKSA-RELATED"/>
    <property type="match status" value="1"/>
</dbReference>
<dbReference type="PROSITE" id="PS51128">
    <property type="entry name" value="ZF_DKSA_2"/>
    <property type="match status" value="1"/>
</dbReference>
<dbReference type="Gene3D" id="1.20.120.910">
    <property type="entry name" value="DksA, coiled-coil domain"/>
    <property type="match status" value="1"/>
</dbReference>
<evidence type="ECO:0000313" key="3">
    <source>
        <dbReference type="Proteomes" id="UP001501705"/>
    </source>
</evidence>
<dbReference type="EMBL" id="BAAAPH010000008">
    <property type="protein sequence ID" value="GAA1571685.1"/>
    <property type="molecule type" value="Genomic_DNA"/>
</dbReference>
<evidence type="ECO:0000256" key="1">
    <source>
        <dbReference type="PROSITE-ProRule" id="PRU00510"/>
    </source>
</evidence>